<reference evidence="3 4" key="1">
    <citation type="journal article" date="2020" name="Int. J. Syst. Evol. Microbiol.">
        <title>Ureaplasma miroungigenitalium sp. nov. isolated from northern elephant seals (Mirounga angustirostris) and Ureaplasma zalophigenitalium sp. nov. isolated from California sea lions (Zalophus californianus).</title>
        <authorList>
            <person name="Volokhov D.V."/>
            <person name="Gulland F.M."/>
            <person name="Gao Y."/>
            <person name="Chizhikov V.E."/>
        </authorList>
    </citation>
    <scope>NUCLEOTIDE SEQUENCE [LARGE SCALE GENOMIC DNA]</scope>
    <source>
        <strain evidence="3 4">ES3182-GEN</strain>
    </source>
</reference>
<evidence type="ECO:0000313" key="3">
    <source>
        <dbReference type="EMBL" id="MCV3728521.1"/>
    </source>
</evidence>
<dbReference type="PANTHER" id="PTHR10458:SF22">
    <property type="entry name" value="PEPTIDE DEFORMYLASE"/>
    <property type="match status" value="1"/>
</dbReference>
<gene>
    <name evidence="2 3" type="primary">def</name>
    <name evidence="3" type="ORF">OF376_01925</name>
</gene>
<dbReference type="CDD" id="cd00487">
    <property type="entry name" value="Pep_deformylase"/>
    <property type="match status" value="1"/>
</dbReference>
<dbReference type="NCBIfam" id="TIGR00079">
    <property type="entry name" value="pept_deformyl"/>
    <property type="match status" value="1"/>
</dbReference>
<accession>A0ABT3BMS2</accession>
<feature type="binding site" evidence="2">
    <location>
        <position position="171"/>
    </location>
    <ligand>
        <name>Fe cation</name>
        <dbReference type="ChEBI" id="CHEBI:24875"/>
    </ligand>
</feature>
<dbReference type="EMBL" id="JAOXHL010000002">
    <property type="protein sequence ID" value="MCV3728521.1"/>
    <property type="molecule type" value="Genomic_DNA"/>
</dbReference>
<dbReference type="PANTHER" id="PTHR10458">
    <property type="entry name" value="PEPTIDE DEFORMYLASE"/>
    <property type="match status" value="1"/>
</dbReference>
<dbReference type="Proteomes" id="UP001208245">
    <property type="component" value="Unassembled WGS sequence"/>
</dbReference>
<feature type="binding site" evidence="2">
    <location>
        <position position="123"/>
    </location>
    <ligand>
        <name>Fe cation</name>
        <dbReference type="ChEBI" id="CHEBI:24875"/>
    </ligand>
</feature>
<comment type="catalytic activity">
    <reaction evidence="2">
        <text>N-terminal N-formyl-L-methionyl-[peptide] + H2O = N-terminal L-methionyl-[peptide] + formate</text>
        <dbReference type="Rhea" id="RHEA:24420"/>
        <dbReference type="Rhea" id="RHEA-COMP:10639"/>
        <dbReference type="Rhea" id="RHEA-COMP:10640"/>
        <dbReference type="ChEBI" id="CHEBI:15377"/>
        <dbReference type="ChEBI" id="CHEBI:15740"/>
        <dbReference type="ChEBI" id="CHEBI:49298"/>
        <dbReference type="ChEBI" id="CHEBI:64731"/>
        <dbReference type="EC" id="3.5.1.88"/>
    </reaction>
</comment>
<dbReference type="SUPFAM" id="SSF56420">
    <property type="entry name" value="Peptide deformylase"/>
    <property type="match status" value="1"/>
</dbReference>
<keyword evidence="2" id="KW-0479">Metal-binding</keyword>
<sequence length="200" mass="23616">MYNIKFQDLVKKKVAPTQGWLFSDQHPIIRTVLDPMKGYEFNKEDIYKLKQMVHYIDQCYLNKAKKYNIRAGIAIAANQVGWNKRVVYIHFDDDIQENHYLLINPEIISVSENKAFLSAGEGCLSVHKDREGFVIRHEWIEVKAYDLIREEMIHEKFSGFLGICMQHELDHINAGLYYDRINSSNKFYKEPQWVQIGRSK</sequence>
<dbReference type="InterPro" id="IPR023635">
    <property type="entry name" value="Peptide_deformylase"/>
</dbReference>
<keyword evidence="2" id="KW-0408">Iron</keyword>
<comment type="cofactor">
    <cofactor evidence="2">
        <name>Fe(2+)</name>
        <dbReference type="ChEBI" id="CHEBI:29033"/>
    </cofactor>
    <text evidence="2">Binds 1 Fe(2+) ion.</text>
</comment>
<comment type="function">
    <text evidence="2">Removes the formyl group from the N-terminal Met of newly synthesized proteins. Requires at least a dipeptide for an efficient rate of reaction. N-terminal L-methionine is a prerequisite for activity but the enzyme has broad specificity at other positions.</text>
</comment>
<keyword evidence="2 3" id="KW-0378">Hydrolase</keyword>
<dbReference type="PIRSF" id="PIRSF004749">
    <property type="entry name" value="Pep_def"/>
    <property type="match status" value="1"/>
</dbReference>
<dbReference type="InterPro" id="IPR036821">
    <property type="entry name" value="Peptide_deformylase_sf"/>
</dbReference>
<evidence type="ECO:0000313" key="4">
    <source>
        <dbReference type="Proteomes" id="UP001208245"/>
    </source>
</evidence>
<evidence type="ECO:0000256" key="2">
    <source>
        <dbReference type="HAMAP-Rule" id="MF_00163"/>
    </source>
</evidence>
<dbReference type="HAMAP" id="MF_00163">
    <property type="entry name" value="Pep_deformylase"/>
    <property type="match status" value="1"/>
</dbReference>
<protein>
    <recommendedName>
        <fullName evidence="2">Peptide deformylase</fullName>
        <shortName evidence="2">PDF</shortName>
        <ecNumber evidence="2">3.5.1.88</ecNumber>
    </recommendedName>
    <alternativeName>
        <fullName evidence="2">Polypeptide deformylase</fullName>
    </alternativeName>
</protein>
<dbReference type="Gene3D" id="3.90.45.10">
    <property type="entry name" value="Peptide deformylase"/>
    <property type="match status" value="1"/>
</dbReference>
<dbReference type="RefSeq" id="WP_263821838.1">
    <property type="nucleotide sequence ID" value="NZ_JAOXHL010000002.1"/>
</dbReference>
<dbReference type="GO" id="GO:0042586">
    <property type="term" value="F:peptide deformylase activity"/>
    <property type="evidence" value="ECO:0007669"/>
    <property type="project" value="UniProtKB-EC"/>
</dbReference>
<dbReference type="EC" id="3.5.1.88" evidence="2"/>
<comment type="similarity">
    <text evidence="1 2">Belongs to the polypeptide deformylase family.</text>
</comment>
<organism evidence="3 4">
    <name type="scientific">Ureaplasma miroungigenitalium</name>
    <dbReference type="NCBI Taxonomy" id="1042321"/>
    <lineage>
        <taxon>Bacteria</taxon>
        <taxon>Bacillati</taxon>
        <taxon>Mycoplasmatota</taxon>
        <taxon>Mycoplasmoidales</taxon>
        <taxon>Mycoplasmoidaceae</taxon>
        <taxon>Ureaplasma</taxon>
    </lineage>
</organism>
<comment type="caution">
    <text evidence="3">The sequence shown here is derived from an EMBL/GenBank/DDBJ whole genome shotgun (WGS) entry which is preliminary data.</text>
</comment>
<dbReference type="Pfam" id="PF01327">
    <property type="entry name" value="Pep_deformylase"/>
    <property type="match status" value="1"/>
</dbReference>
<evidence type="ECO:0000256" key="1">
    <source>
        <dbReference type="ARBA" id="ARBA00010759"/>
    </source>
</evidence>
<name>A0ABT3BMS2_9BACT</name>
<keyword evidence="4" id="KW-1185">Reference proteome</keyword>
<proteinExistence type="inferred from homology"/>
<feature type="binding site" evidence="2">
    <location>
        <position position="167"/>
    </location>
    <ligand>
        <name>Fe cation</name>
        <dbReference type="ChEBI" id="CHEBI:24875"/>
    </ligand>
</feature>
<feature type="active site" evidence="2">
    <location>
        <position position="168"/>
    </location>
</feature>
<keyword evidence="2" id="KW-0648">Protein biosynthesis</keyword>
<dbReference type="PRINTS" id="PR01576">
    <property type="entry name" value="PDEFORMYLASE"/>
</dbReference>